<gene>
    <name evidence="1" type="ORF">IW261DRAFT_1428194</name>
</gene>
<keyword evidence="2" id="KW-1185">Reference proteome</keyword>
<evidence type="ECO:0000313" key="1">
    <source>
        <dbReference type="EMBL" id="KAK0462175.1"/>
    </source>
</evidence>
<dbReference type="AlphaFoldDB" id="A0AA39NAQ5"/>
<name>A0AA39NAQ5_9AGAR</name>
<protein>
    <submittedName>
        <fullName evidence="1">Uncharacterized protein</fullName>
    </submittedName>
</protein>
<proteinExistence type="predicted"/>
<dbReference type="EMBL" id="JAUEPR010000131">
    <property type="protein sequence ID" value="KAK0462175.1"/>
    <property type="molecule type" value="Genomic_DNA"/>
</dbReference>
<comment type="caution">
    <text evidence="1">The sequence shown here is derived from an EMBL/GenBank/DDBJ whole genome shotgun (WGS) entry which is preliminary data.</text>
</comment>
<organism evidence="1 2">
    <name type="scientific">Armillaria novae-zelandiae</name>
    <dbReference type="NCBI Taxonomy" id="153914"/>
    <lineage>
        <taxon>Eukaryota</taxon>
        <taxon>Fungi</taxon>
        <taxon>Dikarya</taxon>
        <taxon>Basidiomycota</taxon>
        <taxon>Agaricomycotina</taxon>
        <taxon>Agaricomycetes</taxon>
        <taxon>Agaricomycetidae</taxon>
        <taxon>Agaricales</taxon>
        <taxon>Marasmiineae</taxon>
        <taxon>Physalacriaceae</taxon>
        <taxon>Armillaria</taxon>
    </lineage>
</organism>
<accession>A0AA39NAQ5</accession>
<evidence type="ECO:0000313" key="2">
    <source>
        <dbReference type="Proteomes" id="UP001175227"/>
    </source>
</evidence>
<reference evidence="1" key="1">
    <citation type="submission" date="2023-06" db="EMBL/GenBank/DDBJ databases">
        <authorList>
            <consortium name="Lawrence Berkeley National Laboratory"/>
            <person name="Ahrendt S."/>
            <person name="Sahu N."/>
            <person name="Indic B."/>
            <person name="Wong-Bajracharya J."/>
            <person name="Merenyi Z."/>
            <person name="Ke H.-M."/>
            <person name="Monk M."/>
            <person name="Kocsube S."/>
            <person name="Drula E."/>
            <person name="Lipzen A."/>
            <person name="Balint B."/>
            <person name="Henrissat B."/>
            <person name="Andreopoulos B."/>
            <person name="Martin F.M."/>
            <person name="Harder C.B."/>
            <person name="Rigling D."/>
            <person name="Ford K.L."/>
            <person name="Foster G.D."/>
            <person name="Pangilinan J."/>
            <person name="Papanicolaou A."/>
            <person name="Barry K."/>
            <person name="LaButti K."/>
            <person name="Viragh M."/>
            <person name="Koriabine M."/>
            <person name="Yan M."/>
            <person name="Riley R."/>
            <person name="Champramary S."/>
            <person name="Plett K.L."/>
            <person name="Tsai I.J."/>
            <person name="Slot J."/>
            <person name="Sipos G."/>
            <person name="Plett J."/>
            <person name="Nagy L.G."/>
            <person name="Grigoriev I.V."/>
        </authorList>
    </citation>
    <scope>NUCLEOTIDE SEQUENCE</scope>
    <source>
        <strain evidence="1">ICMP 16352</strain>
    </source>
</reference>
<dbReference type="Proteomes" id="UP001175227">
    <property type="component" value="Unassembled WGS sequence"/>
</dbReference>
<sequence length="258" mass="29036">MIDYMLETVQQHNNPVLDESLSSRLHGLKCRAGNLTGVPSVSFVVHRLAHSSAEGGLCIGEGVLRKTVLLVLGCLPHLDHYFGKRSQVNLCSMSLADPYPGAILLEAERRYARVLGKTGVVSLSMFTGWHRSLQNRRYHYTLRGYNTAGWMVLTLEMQACNQGKAFTYRSSSWKAWASKAGGGNLPARYFFNVGDHKEFAGEDWDLITGIRIKRRPLLLLTGPKSEMDRAPLMEGDERHEQERSDPFLFARLALVYHN</sequence>